<dbReference type="RefSeq" id="XP_020064455.1">
    <property type="nucleotide sequence ID" value="XM_020211238.1"/>
</dbReference>
<dbReference type="SUPFAM" id="SSF52540">
    <property type="entry name" value="P-loop containing nucleoside triphosphate hydrolases"/>
    <property type="match status" value="2"/>
</dbReference>
<feature type="short sequence motif" description="Q motif" evidence="8">
    <location>
        <begin position="130"/>
        <end position="159"/>
    </location>
</feature>
<evidence type="ECO:0000256" key="5">
    <source>
        <dbReference type="ARBA" id="ARBA00022806"/>
    </source>
</evidence>
<organism evidence="14 15">
    <name type="scientific">Suhomyces tanzawaensis NRRL Y-17324</name>
    <dbReference type="NCBI Taxonomy" id="984487"/>
    <lineage>
        <taxon>Eukaryota</taxon>
        <taxon>Fungi</taxon>
        <taxon>Dikarya</taxon>
        <taxon>Ascomycota</taxon>
        <taxon>Saccharomycotina</taxon>
        <taxon>Pichiomycetes</taxon>
        <taxon>Debaryomycetaceae</taxon>
        <taxon>Suhomyces</taxon>
    </lineage>
</organism>
<evidence type="ECO:0000259" key="12">
    <source>
        <dbReference type="PROSITE" id="PS51194"/>
    </source>
</evidence>
<accession>A0A1E4SIJ6</accession>
<dbReference type="PROSITE" id="PS51194">
    <property type="entry name" value="HELICASE_CTER"/>
    <property type="match status" value="1"/>
</dbReference>
<evidence type="ECO:0000256" key="6">
    <source>
        <dbReference type="ARBA" id="ARBA00022840"/>
    </source>
</evidence>
<dbReference type="GO" id="GO:0005524">
    <property type="term" value="F:ATP binding"/>
    <property type="evidence" value="ECO:0007669"/>
    <property type="project" value="UniProtKB-KW"/>
</dbReference>
<dbReference type="PROSITE" id="PS00039">
    <property type="entry name" value="DEAD_ATP_HELICASE"/>
    <property type="match status" value="1"/>
</dbReference>
<protein>
    <recommendedName>
        <fullName evidence="2">RNA helicase</fullName>
        <ecNumber evidence="2">3.6.4.13</ecNumber>
    </recommendedName>
</protein>
<dbReference type="SMART" id="SM00490">
    <property type="entry name" value="HELICc"/>
    <property type="match status" value="1"/>
</dbReference>
<evidence type="ECO:0000259" key="11">
    <source>
        <dbReference type="PROSITE" id="PS51192"/>
    </source>
</evidence>
<dbReference type="EC" id="3.6.4.13" evidence="2"/>
<evidence type="ECO:0000256" key="10">
    <source>
        <dbReference type="SAM" id="MobiDB-lite"/>
    </source>
</evidence>
<evidence type="ECO:0000313" key="14">
    <source>
        <dbReference type="EMBL" id="ODV79333.1"/>
    </source>
</evidence>
<dbReference type="CDD" id="cd18787">
    <property type="entry name" value="SF2_C_DEAD"/>
    <property type="match status" value="1"/>
</dbReference>
<dbReference type="InterPro" id="IPR000629">
    <property type="entry name" value="RNA-helicase_DEAD-box_CS"/>
</dbReference>
<comment type="subcellular location">
    <subcellularLocation>
        <location evidence="1">Nucleus</location>
    </subcellularLocation>
</comment>
<dbReference type="InterPro" id="IPR027417">
    <property type="entry name" value="P-loop_NTPase"/>
</dbReference>
<dbReference type="InterPro" id="IPR014014">
    <property type="entry name" value="RNA_helicase_DEAD_Q_motif"/>
</dbReference>
<feature type="region of interest" description="Disordered" evidence="10">
    <location>
        <begin position="571"/>
        <end position="592"/>
    </location>
</feature>
<dbReference type="Gene3D" id="3.40.50.300">
    <property type="entry name" value="P-loop containing nucleotide triphosphate hydrolases"/>
    <property type="match status" value="2"/>
</dbReference>
<evidence type="ECO:0000256" key="3">
    <source>
        <dbReference type="ARBA" id="ARBA00022741"/>
    </source>
</evidence>
<dbReference type="GO" id="GO:0003676">
    <property type="term" value="F:nucleic acid binding"/>
    <property type="evidence" value="ECO:0007669"/>
    <property type="project" value="InterPro"/>
</dbReference>
<feature type="region of interest" description="Disordered" evidence="10">
    <location>
        <begin position="24"/>
        <end position="60"/>
    </location>
</feature>
<keyword evidence="15" id="KW-1185">Reference proteome</keyword>
<feature type="domain" description="Helicase C-terminal" evidence="12">
    <location>
        <begin position="379"/>
        <end position="528"/>
    </location>
</feature>
<dbReference type="GO" id="GO:0003724">
    <property type="term" value="F:RNA helicase activity"/>
    <property type="evidence" value="ECO:0007669"/>
    <property type="project" value="UniProtKB-EC"/>
</dbReference>
<keyword evidence="6 9" id="KW-0067">ATP-binding</keyword>
<evidence type="ECO:0000313" key="15">
    <source>
        <dbReference type="Proteomes" id="UP000094285"/>
    </source>
</evidence>
<dbReference type="PANTHER" id="PTHR47958">
    <property type="entry name" value="ATP-DEPENDENT RNA HELICASE DBP3"/>
    <property type="match status" value="1"/>
</dbReference>
<name>A0A1E4SIJ6_9ASCO</name>
<evidence type="ECO:0000256" key="4">
    <source>
        <dbReference type="ARBA" id="ARBA00022801"/>
    </source>
</evidence>
<dbReference type="InterPro" id="IPR001650">
    <property type="entry name" value="Helicase_C-like"/>
</dbReference>
<dbReference type="CDD" id="cd17953">
    <property type="entry name" value="DEADc_DDX46"/>
    <property type="match status" value="1"/>
</dbReference>
<sequence>MDAGPTTAEQEEADELELYLKSLESDGSGAALAQENPFNDGDEQGDLEEELLEEEEEQQRLLASKLKKQNKEKELSSIDHNKQLYKPFRKVFYSDPMEKLVKANPELLEYLKEDLGGIKVRGANAPLPVHNFAQLGLPSSFMGIIEEKLKFTKPSSIQAQALPSIMQGRDFIGIAKTGSGKTLSFVLPMLRHVQDQDPLEKGDGPVGLVMTPTRELALQIHKEVMNFAPKLGITASCCYGGSSIEQQIAELKKGTQIVIGTPGRIIDLLSANGGRVTNLRRVTYVVLDEADRMFDMGFEPQVTKVFSQVRPDRQTVLFSATFPKKMELLARKILQDPIEVSVGGISVVASEISQKVELFDMDKLNKTLDEDKFEKLVETIDQFRIADKKGKILIFVEKQTNADDILVKLLSKNIACKAIHGGKDQMDRKHAIKEFSSASSGVDILIATSIAARGLDVKNLNLVINYDAPNHMEDYVHRVGRTGRAGNKGVAITFVSSDQERSITDLVRAMRSSKMEEKEIPQQLIDISTAFLDKVKSGKEKFQFGFGGKGLDNLQERRDNSMDLQKKAYGGDPEVAKLSTPAKPDSATTNPEVADKLPDFKIIEGRAPETSGPDKCKFHSRITINDLSQKARWVVVNRESLSKIIEATATSITNKGQFYPPNTFPKTGKKNGKEVPPKLYLLVEGLTESSVREANNMLRQRMIEGLEIAAKEESMAPTGKYTV</sequence>
<evidence type="ECO:0000256" key="1">
    <source>
        <dbReference type="ARBA" id="ARBA00004123"/>
    </source>
</evidence>
<evidence type="ECO:0000259" key="13">
    <source>
        <dbReference type="PROSITE" id="PS51195"/>
    </source>
</evidence>
<dbReference type="InterPro" id="IPR011545">
    <property type="entry name" value="DEAD/DEAH_box_helicase_dom"/>
</dbReference>
<evidence type="ECO:0000256" key="8">
    <source>
        <dbReference type="PROSITE-ProRule" id="PRU00552"/>
    </source>
</evidence>
<dbReference type="AlphaFoldDB" id="A0A1E4SIJ6"/>
<dbReference type="FunFam" id="3.40.50.300:FF:000079">
    <property type="entry name" value="probable ATP-dependent RNA helicase DDX17"/>
    <property type="match status" value="1"/>
</dbReference>
<feature type="compositionally biased region" description="Acidic residues" evidence="10">
    <location>
        <begin position="40"/>
        <end position="57"/>
    </location>
</feature>
<dbReference type="PROSITE" id="PS51192">
    <property type="entry name" value="HELICASE_ATP_BIND_1"/>
    <property type="match status" value="1"/>
</dbReference>
<dbReference type="Pfam" id="PF00270">
    <property type="entry name" value="DEAD"/>
    <property type="match status" value="1"/>
</dbReference>
<gene>
    <name evidence="14" type="ORF">CANTADRAFT_81179</name>
</gene>
<comment type="similarity">
    <text evidence="9">Belongs to the DEAD box helicase family.</text>
</comment>
<proteinExistence type="inferred from homology"/>
<feature type="domain" description="DEAD-box RNA helicase Q" evidence="13">
    <location>
        <begin position="130"/>
        <end position="159"/>
    </location>
</feature>
<evidence type="ECO:0000256" key="7">
    <source>
        <dbReference type="ARBA" id="ARBA00023242"/>
    </source>
</evidence>
<evidence type="ECO:0000256" key="2">
    <source>
        <dbReference type="ARBA" id="ARBA00012552"/>
    </source>
</evidence>
<dbReference type="InterPro" id="IPR014001">
    <property type="entry name" value="Helicase_ATP-bd"/>
</dbReference>
<feature type="domain" description="Helicase ATP-binding" evidence="11">
    <location>
        <begin position="162"/>
        <end position="340"/>
    </location>
</feature>
<dbReference type="GeneID" id="30985374"/>
<dbReference type="EMBL" id="KV453912">
    <property type="protein sequence ID" value="ODV79333.1"/>
    <property type="molecule type" value="Genomic_DNA"/>
</dbReference>
<dbReference type="SMART" id="SM00487">
    <property type="entry name" value="DEXDc"/>
    <property type="match status" value="1"/>
</dbReference>
<evidence type="ECO:0000256" key="9">
    <source>
        <dbReference type="RuleBase" id="RU000492"/>
    </source>
</evidence>
<dbReference type="Pfam" id="PF00271">
    <property type="entry name" value="Helicase_C"/>
    <property type="match status" value="1"/>
</dbReference>
<dbReference type="PROSITE" id="PS51195">
    <property type="entry name" value="Q_MOTIF"/>
    <property type="match status" value="1"/>
</dbReference>
<dbReference type="STRING" id="984487.A0A1E4SIJ6"/>
<dbReference type="GO" id="GO:0005634">
    <property type="term" value="C:nucleus"/>
    <property type="evidence" value="ECO:0007669"/>
    <property type="project" value="UniProtKB-SubCell"/>
</dbReference>
<keyword evidence="3 9" id="KW-0547">Nucleotide-binding</keyword>
<dbReference type="GO" id="GO:0016787">
    <property type="term" value="F:hydrolase activity"/>
    <property type="evidence" value="ECO:0007669"/>
    <property type="project" value="UniProtKB-KW"/>
</dbReference>
<reference evidence="15" key="1">
    <citation type="submission" date="2016-05" db="EMBL/GenBank/DDBJ databases">
        <title>Comparative genomics of biotechnologically important yeasts.</title>
        <authorList>
            <consortium name="DOE Joint Genome Institute"/>
            <person name="Riley R."/>
            <person name="Haridas S."/>
            <person name="Wolfe K.H."/>
            <person name="Lopes M.R."/>
            <person name="Hittinger C.T."/>
            <person name="Goker M."/>
            <person name="Salamov A."/>
            <person name="Wisecaver J."/>
            <person name="Long T.M."/>
            <person name="Aerts A.L."/>
            <person name="Barry K."/>
            <person name="Choi C."/>
            <person name="Clum A."/>
            <person name="Coughlan A.Y."/>
            <person name="Deshpande S."/>
            <person name="Douglass A.P."/>
            <person name="Hanson S.J."/>
            <person name="Klenk H.-P."/>
            <person name="Labutti K."/>
            <person name="Lapidus A."/>
            <person name="Lindquist E."/>
            <person name="Lipzen A."/>
            <person name="Meier-Kolthoff J.P."/>
            <person name="Ohm R.A."/>
            <person name="Otillar R.P."/>
            <person name="Pangilinan J."/>
            <person name="Peng Y."/>
            <person name="Rokas A."/>
            <person name="Rosa C.A."/>
            <person name="Scheuner C."/>
            <person name="Sibirny A.A."/>
            <person name="Slot J.C."/>
            <person name="Stielow J.B."/>
            <person name="Sun H."/>
            <person name="Kurtzman C.P."/>
            <person name="Blackwell M."/>
            <person name="Grigoriev I.V."/>
            <person name="Jeffries T.W."/>
        </authorList>
    </citation>
    <scope>NUCLEOTIDE SEQUENCE [LARGE SCALE GENOMIC DNA]</scope>
    <source>
        <strain evidence="15">NRRL Y-17324</strain>
    </source>
</reference>
<dbReference type="OrthoDB" id="196131at2759"/>
<dbReference type="Proteomes" id="UP000094285">
    <property type="component" value="Unassembled WGS sequence"/>
</dbReference>
<keyword evidence="5 9" id="KW-0347">Helicase</keyword>
<keyword evidence="7" id="KW-0539">Nucleus</keyword>
<keyword evidence="4 9" id="KW-0378">Hydrolase</keyword>